<gene>
    <name evidence="11" type="ORF">SBF1_40024</name>
</gene>
<keyword evidence="4" id="KW-0963">Cytoplasm</keyword>
<evidence type="ECO:0000256" key="5">
    <source>
        <dbReference type="ARBA" id="ARBA00022694"/>
    </source>
</evidence>
<comment type="subcellular location">
    <subcellularLocation>
        <location evidence="1">Cytoplasm</location>
    </subcellularLocation>
</comment>
<reference evidence="12" key="1">
    <citation type="submission" date="2018-02" db="EMBL/GenBank/DDBJ databases">
        <authorList>
            <person name="Hausmann B."/>
        </authorList>
    </citation>
    <scope>NUCLEOTIDE SEQUENCE [LARGE SCALE GENOMIC DNA]</scope>
    <source>
        <strain evidence="12">Peat soil MAG SbF1</strain>
    </source>
</reference>
<dbReference type="InterPro" id="IPR027417">
    <property type="entry name" value="P-loop_NTPase"/>
</dbReference>
<sequence length="188" mass="21477">MKNISFINLEKVLNSYNERKGWVCPSFLNQIHMKYRVTSLTVEQTREWGKQLGERLRGGDVIALIGDLGAGKTAFAQGIGEALGVIGPMTSPTFTLIHEYTAQLKGTQFRLVHMDLYRLQRPEEAEVIGVEDAFVDDAVCLIEWPKIIEDYLPEDRLDVEIIGSGEQVREIIIYARDLDWEFRLKDMT</sequence>
<dbReference type="GO" id="GO:0005737">
    <property type="term" value="C:cytoplasm"/>
    <property type="evidence" value="ECO:0007669"/>
    <property type="project" value="UniProtKB-SubCell"/>
</dbReference>
<evidence type="ECO:0000256" key="2">
    <source>
        <dbReference type="ARBA" id="ARBA00007599"/>
    </source>
</evidence>
<evidence type="ECO:0000256" key="9">
    <source>
        <dbReference type="ARBA" id="ARBA00022842"/>
    </source>
</evidence>
<dbReference type="InterPro" id="IPR003442">
    <property type="entry name" value="T6A_TsaE"/>
</dbReference>
<dbReference type="GO" id="GO:0002949">
    <property type="term" value="P:tRNA threonylcarbamoyladenosine modification"/>
    <property type="evidence" value="ECO:0007669"/>
    <property type="project" value="InterPro"/>
</dbReference>
<keyword evidence="6" id="KW-0479">Metal-binding</keyword>
<dbReference type="SUPFAM" id="SSF52540">
    <property type="entry name" value="P-loop containing nucleoside triphosphate hydrolases"/>
    <property type="match status" value="1"/>
</dbReference>
<evidence type="ECO:0000256" key="10">
    <source>
        <dbReference type="ARBA" id="ARBA00032441"/>
    </source>
</evidence>
<evidence type="ECO:0000313" key="12">
    <source>
        <dbReference type="Proteomes" id="UP000238916"/>
    </source>
</evidence>
<keyword evidence="8" id="KW-0067">ATP-binding</keyword>
<dbReference type="PANTHER" id="PTHR33540">
    <property type="entry name" value="TRNA THREONYLCARBAMOYLADENOSINE BIOSYNTHESIS PROTEIN TSAE"/>
    <property type="match status" value="1"/>
</dbReference>
<keyword evidence="5" id="KW-0819">tRNA processing</keyword>
<name>A0A2U3L7V5_9FIRM</name>
<dbReference type="AlphaFoldDB" id="A0A2U3L7V5"/>
<evidence type="ECO:0000313" key="11">
    <source>
        <dbReference type="EMBL" id="SPF47993.1"/>
    </source>
</evidence>
<evidence type="ECO:0000256" key="4">
    <source>
        <dbReference type="ARBA" id="ARBA00022490"/>
    </source>
</evidence>
<evidence type="ECO:0000256" key="1">
    <source>
        <dbReference type="ARBA" id="ARBA00004496"/>
    </source>
</evidence>
<organism evidence="11 12">
    <name type="scientific">Candidatus Desulfosporosinus infrequens</name>
    <dbReference type="NCBI Taxonomy" id="2043169"/>
    <lineage>
        <taxon>Bacteria</taxon>
        <taxon>Bacillati</taxon>
        <taxon>Bacillota</taxon>
        <taxon>Clostridia</taxon>
        <taxon>Eubacteriales</taxon>
        <taxon>Desulfitobacteriaceae</taxon>
        <taxon>Desulfosporosinus</taxon>
    </lineage>
</organism>
<evidence type="ECO:0000256" key="7">
    <source>
        <dbReference type="ARBA" id="ARBA00022741"/>
    </source>
</evidence>
<keyword evidence="9" id="KW-0460">Magnesium</keyword>
<dbReference type="Proteomes" id="UP000238916">
    <property type="component" value="Unassembled WGS sequence"/>
</dbReference>
<evidence type="ECO:0000256" key="3">
    <source>
        <dbReference type="ARBA" id="ARBA00019010"/>
    </source>
</evidence>
<dbReference type="Pfam" id="PF02367">
    <property type="entry name" value="TsaE"/>
    <property type="match status" value="1"/>
</dbReference>
<evidence type="ECO:0000256" key="8">
    <source>
        <dbReference type="ARBA" id="ARBA00022840"/>
    </source>
</evidence>
<dbReference type="NCBIfam" id="TIGR00150">
    <property type="entry name" value="T6A_YjeE"/>
    <property type="match status" value="1"/>
</dbReference>
<dbReference type="PANTHER" id="PTHR33540:SF2">
    <property type="entry name" value="TRNA THREONYLCARBAMOYLADENOSINE BIOSYNTHESIS PROTEIN TSAE"/>
    <property type="match status" value="1"/>
</dbReference>
<keyword evidence="7" id="KW-0547">Nucleotide-binding</keyword>
<protein>
    <recommendedName>
        <fullName evidence="3">tRNA threonylcarbamoyladenosine biosynthesis protein TsaE</fullName>
    </recommendedName>
    <alternativeName>
        <fullName evidence="10">t(6)A37 threonylcarbamoyladenosine biosynthesis protein TsaE</fullName>
    </alternativeName>
</protein>
<evidence type="ECO:0000256" key="6">
    <source>
        <dbReference type="ARBA" id="ARBA00022723"/>
    </source>
</evidence>
<dbReference type="EMBL" id="OMOF01000334">
    <property type="protein sequence ID" value="SPF47993.1"/>
    <property type="molecule type" value="Genomic_DNA"/>
</dbReference>
<accession>A0A2U3L7V5</accession>
<proteinExistence type="inferred from homology"/>
<dbReference type="Gene3D" id="3.40.50.300">
    <property type="entry name" value="P-loop containing nucleotide triphosphate hydrolases"/>
    <property type="match status" value="1"/>
</dbReference>
<dbReference type="GO" id="GO:0046872">
    <property type="term" value="F:metal ion binding"/>
    <property type="evidence" value="ECO:0007669"/>
    <property type="project" value="UniProtKB-KW"/>
</dbReference>
<dbReference type="GO" id="GO:0005524">
    <property type="term" value="F:ATP binding"/>
    <property type="evidence" value="ECO:0007669"/>
    <property type="project" value="UniProtKB-KW"/>
</dbReference>
<comment type="similarity">
    <text evidence="2">Belongs to the TsaE family.</text>
</comment>